<dbReference type="EMBL" id="MGJV01000006">
    <property type="protein sequence ID" value="OGN15819.1"/>
    <property type="molecule type" value="Genomic_DNA"/>
</dbReference>
<sequence>MRAKVLNWIIIVLSILVAWGLTIQIFHTYQTKSVKDIACADVLFRLVASFFWMIKHITMKDKWVIAANVITLVPLLLYAVIFTIFYLSE</sequence>
<dbReference type="InterPro" id="IPR004316">
    <property type="entry name" value="SWEET_rpt"/>
</dbReference>
<gene>
    <name evidence="2" type="ORF">A3J47_02545</name>
</gene>
<feature type="transmembrane region" description="Helical" evidence="1">
    <location>
        <begin position="6"/>
        <end position="26"/>
    </location>
</feature>
<dbReference type="AlphaFoldDB" id="A0A1F8FU06"/>
<evidence type="ECO:0000313" key="2">
    <source>
        <dbReference type="EMBL" id="OGN15819.1"/>
    </source>
</evidence>
<reference evidence="2 3" key="1">
    <citation type="journal article" date="2016" name="Nat. Commun.">
        <title>Thousands of microbial genomes shed light on interconnected biogeochemical processes in an aquifer system.</title>
        <authorList>
            <person name="Anantharaman K."/>
            <person name="Brown C.T."/>
            <person name="Hug L.A."/>
            <person name="Sharon I."/>
            <person name="Castelle C.J."/>
            <person name="Probst A.J."/>
            <person name="Thomas B.C."/>
            <person name="Singh A."/>
            <person name="Wilkins M.J."/>
            <person name="Karaoz U."/>
            <person name="Brodie E.L."/>
            <person name="Williams K.H."/>
            <person name="Hubbard S.S."/>
            <person name="Banfield J.F."/>
        </authorList>
    </citation>
    <scope>NUCLEOTIDE SEQUENCE [LARGE SCALE GENOMIC DNA]</scope>
</reference>
<dbReference type="Gene3D" id="1.20.1280.290">
    <property type="match status" value="1"/>
</dbReference>
<organism evidence="2 3">
    <name type="scientific">Candidatus Yanofskybacteria bacterium RIFCSPHIGHO2_02_FULL_43_22</name>
    <dbReference type="NCBI Taxonomy" id="1802681"/>
    <lineage>
        <taxon>Bacteria</taxon>
        <taxon>Candidatus Yanofskyibacteriota</taxon>
    </lineage>
</organism>
<feature type="transmembrane region" description="Helical" evidence="1">
    <location>
        <begin position="38"/>
        <end position="57"/>
    </location>
</feature>
<evidence type="ECO:0000313" key="3">
    <source>
        <dbReference type="Proteomes" id="UP000176581"/>
    </source>
</evidence>
<name>A0A1F8FU06_9BACT</name>
<protein>
    <submittedName>
        <fullName evidence="2">Uncharacterized protein</fullName>
    </submittedName>
</protein>
<comment type="caution">
    <text evidence="2">The sequence shown here is derived from an EMBL/GenBank/DDBJ whole genome shotgun (WGS) entry which is preliminary data.</text>
</comment>
<proteinExistence type="predicted"/>
<dbReference type="GO" id="GO:0016020">
    <property type="term" value="C:membrane"/>
    <property type="evidence" value="ECO:0007669"/>
    <property type="project" value="InterPro"/>
</dbReference>
<keyword evidence="1" id="KW-1133">Transmembrane helix</keyword>
<dbReference type="Pfam" id="PF03083">
    <property type="entry name" value="MtN3_slv"/>
    <property type="match status" value="1"/>
</dbReference>
<accession>A0A1F8FU06</accession>
<evidence type="ECO:0000256" key="1">
    <source>
        <dbReference type="SAM" id="Phobius"/>
    </source>
</evidence>
<feature type="transmembrane region" description="Helical" evidence="1">
    <location>
        <begin position="63"/>
        <end position="87"/>
    </location>
</feature>
<keyword evidence="1" id="KW-0812">Transmembrane</keyword>
<keyword evidence="1" id="KW-0472">Membrane</keyword>
<dbReference type="Proteomes" id="UP000176581">
    <property type="component" value="Unassembled WGS sequence"/>
</dbReference>